<name>A0A2T0LRJ2_9PSEU</name>
<accession>A0A2T0LRJ2</accession>
<evidence type="ECO:0000313" key="4">
    <source>
        <dbReference type="Proteomes" id="UP000238362"/>
    </source>
</evidence>
<dbReference type="PANTHER" id="PTHR43784:SF2">
    <property type="entry name" value="GDSL-LIKE LIPASE_ACYLHYDROLASE, PUTATIVE (AFU_ORTHOLOGUE AFUA_2G00820)-RELATED"/>
    <property type="match status" value="1"/>
</dbReference>
<dbReference type="InterPro" id="IPR013830">
    <property type="entry name" value="SGNH_hydro"/>
</dbReference>
<comment type="caution">
    <text evidence="3">The sequence shown here is derived from an EMBL/GenBank/DDBJ whole genome shotgun (WGS) entry which is preliminary data.</text>
</comment>
<sequence>MVSAVSDDSAGIPDTAITARRLAVLGDSTAVGLGDPLPDGRWRGVGPLVAGALGIAPDGYLNCSFTGARMRCVRTEQLPAALAHRADAAVVIAGMNDTLRSDFDPAAVAADLGHVVTELAAAGTLTVTVRFHDHGRVFRLPGPLRRALRTRIDALNAAVDTVVARHGVPCLDLGAVPGAYELRAWSVDRLHPSELGHRMLARGVTALLADAGYRVPAPVSLSCSGGAAATTADHVAWLVSKGVPWLYRRGRDLVPYAAGIMLRAAAERARLTGAGQRQATPAPARELPDEQRIPGQAELPAPAGL</sequence>
<feature type="domain" description="SGNH hydrolase-type esterase" evidence="2">
    <location>
        <begin position="24"/>
        <end position="198"/>
    </location>
</feature>
<evidence type="ECO:0000313" key="3">
    <source>
        <dbReference type="EMBL" id="PRX46119.1"/>
    </source>
</evidence>
<dbReference type="Proteomes" id="UP000238362">
    <property type="component" value="Unassembled WGS sequence"/>
</dbReference>
<dbReference type="Gene3D" id="3.40.50.1110">
    <property type="entry name" value="SGNH hydrolase"/>
    <property type="match status" value="1"/>
</dbReference>
<reference evidence="3 4" key="1">
    <citation type="submission" date="2018-03" db="EMBL/GenBank/DDBJ databases">
        <title>Genomic Encyclopedia of Type Strains, Phase III (KMG-III): the genomes of soil and plant-associated and newly described type strains.</title>
        <authorList>
            <person name="Whitman W."/>
        </authorList>
    </citation>
    <scope>NUCLEOTIDE SEQUENCE [LARGE SCALE GENOMIC DNA]</scope>
    <source>
        <strain evidence="3 4">CGMCC 4.7125</strain>
    </source>
</reference>
<dbReference type="AlphaFoldDB" id="A0A2T0LRJ2"/>
<proteinExistence type="predicted"/>
<feature type="region of interest" description="Disordered" evidence="1">
    <location>
        <begin position="272"/>
        <end position="305"/>
    </location>
</feature>
<keyword evidence="4" id="KW-1185">Reference proteome</keyword>
<dbReference type="Pfam" id="PF13472">
    <property type="entry name" value="Lipase_GDSL_2"/>
    <property type="match status" value="1"/>
</dbReference>
<evidence type="ECO:0000256" key="1">
    <source>
        <dbReference type="SAM" id="MobiDB-lite"/>
    </source>
</evidence>
<dbReference type="SUPFAM" id="SSF52266">
    <property type="entry name" value="SGNH hydrolase"/>
    <property type="match status" value="1"/>
</dbReference>
<dbReference type="PANTHER" id="PTHR43784">
    <property type="entry name" value="GDSL-LIKE LIPASE/ACYLHYDROLASE, PUTATIVE (AFU_ORTHOLOGUE AFUA_2G00820)-RELATED"/>
    <property type="match status" value="1"/>
</dbReference>
<dbReference type="RefSeq" id="WP_106180430.1">
    <property type="nucleotide sequence ID" value="NZ_PVNH01000008.1"/>
</dbReference>
<protein>
    <submittedName>
        <fullName evidence="3">Lysophospholipase L1-like esterase</fullName>
    </submittedName>
</protein>
<dbReference type="InterPro" id="IPR053140">
    <property type="entry name" value="GDSL_Rv0518-like"/>
</dbReference>
<dbReference type="InterPro" id="IPR036514">
    <property type="entry name" value="SGNH_hydro_sf"/>
</dbReference>
<organism evidence="3 4">
    <name type="scientific">Prauserella shujinwangii</name>
    <dbReference type="NCBI Taxonomy" id="1453103"/>
    <lineage>
        <taxon>Bacteria</taxon>
        <taxon>Bacillati</taxon>
        <taxon>Actinomycetota</taxon>
        <taxon>Actinomycetes</taxon>
        <taxon>Pseudonocardiales</taxon>
        <taxon>Pseudonocardiaceae</taxon>
        <taxon>Prauserella</taxon>
    </lineage>
</organism>
<evidence type="ECO:0000259" key="2">
    <source>
        <dbReference type="Pfam" id="PF13472"/>
    </source>
</evidence>
<dbReference type="CDD" id="cd01832">
    <property type="entry name" value="SGNH_hydrolase_like_1"/>
    <property type="match status" value="1"/>
</dbReference>
<dbReference type="EMBL" id="PVNH01000008">
    <property type="protein sequence ID" value="PRX46119.1"/>
    <property type="molecule type" value="Genomic_DNA"/>
</dbReference>
<gene>
    <name evidence="3" type="ORF">B0I33_108266</name>
</gene>
<dbReference type="OrthoDB" id="3465773at2"/>